<dbReference type="KEGG" id="phal:H9I45_14575"/>
<dbReference type="AlphaFoldDB" id="A0A7L8AFG0"/>
<organism evidence="1 2">
    <name type="scientific">Polaribacter haliotis</name>
    <dbReference type="NCBI Taxonomy" id="1888915"/>
    <lineage>
        <taxon>Bacteria</taxon>
        <taxon>Pseudomonadati</taxon>
        <taxon>Bacteroidota</taxon>
        <taxon>Flavobacteriia</taxon>
        <taxon>Flavobacteriales</taxon>
        <taxon>Flavobacteriaceae</taxon>
    </lineage>
</organism>
<sequence>MKETLSIIIIFFSFFVSNSQEREIEKIYSDCYFNAMPENGKEVKRYYKIYENLLISKGFLKDNSGKSYYELFEKVMTEKFVDTETNFSLIDSINTLNYSSLVHANEKCTEKIKSLKKYKNSNTFLLEKRMDSIKEEFDLKNASEVFLKIFDYRDFEIEFYKLRVLLVLEMNKSLAEFEIETPKYSKERIENSLNIYLSKENIISVNGKKTSKTEFNKVLEDYLLRNKKESLISIKSSRNAQYGKYIKLNEKLELVFSKLRNKISIEYFNKEFNSLTKGEKEKIEKEYSFEIYDKEPE</sequence>
<protein>
    <submittedName>
        <fullName evidence="1">Uncharacterized protein</fullName>
    </submittedName>
</protein>
<accession>A0A7L8AFG0</accession>
<keyword evidence="2" id="KW-1185">Reference proteome</keyword>
<dbReference type="OrthoDB" id="1453323at2"/>
<dbReference type="Proteomes" id="UP000516764">
    <property type="component" value="Chromosome"/>
</dbReference>
<dbReference type="EMBL" id="CP061813">
    <property type="protein sequence ID" value="QOD60549.1"/>
    <property type="molecule type" value="Genomic_DNA"/>
</dbReference>
<name>A0A7L8AFG0_9FLAO</name>
<gene>
    <name evidence="1" type="ORF">H9I45_14575</name>
</gene>
<evidence type="ECO:0000313" key="2">
    <source>
        <dbReference type="Proteomes" id="UP000516764"/>
    </source>
</evidence>
<reference evidence="1 2" key="1">
    <citation type="journal article" date="2016" name="Int. J. Syst. Evol. Microbiol.">
        <title>Polaribacter haliotis sp. nov., isolated from the gut of abalone Haliotis discus hannai.</title>
        <authorList>
            <person name="Kim Y.O."/>
            <person name="Park I.S."/>
            <person name="Park S."/>
            <person name="Nam B.H."/>
            <person name="Park J.M."/>
            <person name="Kim D.G."/>
            <person name="Yoon J.H."/>
        </authorList>
    </citation>
    <scope>NUCLEOTIDE SEQUENCE [LARGE SCALE GENOMIC DNA]</scope>
    <source>
        <strain evidence="1 2">KCTC 52418</strain>
    </source>
</reference>
<dbReference type="RefSeq" id="WP_088354398.1">
    <property type="nucleotide sequence ID" value="NZ_CP061813.1"/>
</dbReference>
<evidence type="ECO:0000313" key="1">
    <source>
        <dbReference type="EMBL" id="QOD60549.1"/>
    </source>
</evidence>
<proteinExistence type="predicted"/>